<evidence type="ECO:0000256" key="3">
    <source>
        <dbReference type="ARBA" id="ARBA00022801"/>
    </source>
</evidence>
<dbReference type="PANTHER" id="PTHR43344:SF13">
    <property type="entry name" value="PHOSPHATASE RV3661-RELATED"/>
    <property type="match status" value="1"/>
</dbReference>
<accession>A0A117RKE1</accession>
<keyword evidence="4" id="KW-0460">Magnesium</keyword>
<gene>
    <name evidence="5" type="ORF">AQJ67_34385</name>
</gene>
<dbReference type="InterPro" id="IPR050582">
    <property type="entry name" value="HAD-like_SerB"/>
</dbReference>
<dbReference type="InterPro" id="IPR036412">
    <property type="entry name" value="HAD-like_sf"/>
</dbReference>
<dbReference type="EMBL" id="LMWY01000046">
    <property type="protein sequence ID" value="KUN95656.1"/>
    <property type="molecule type" value="Genomic_DNA"/>
</dbReference>
<protein>
    <recommendedName>
        <fullName evidence="7">HAD family hydrolase</fullName>
    </recommendedName>
</protein>
<proteinExistence type="inferred from homology"/>
<evidence type="ECO:0008006" key="7">
    <source>
        <dbReference type="Google" id="ProtNLM"/>
    </source>
</evidence>
<dbReference type="Proteomes" id="UP000053429">
    <property type="component" value="Unassembled WGS sequence"/>
</dbReference>
<dbReference type="Pfam" id="PF12710">
    <property type="entry name" value="HAD"/>
    <property type="match status" value="1"/>
</dbReference>
<name>A0A117RKE1_9ACTN</name>
<dbReference type="AlphaFoldDB" id="A0A117RKE1"/>
<dbReference type="NCBIfam" id="TIGR01488">
    <property type="entry name" value="HAD-SF-IB"/>
    <property type="match status" value="1"/>
</dbReference>
<evidence type="ECO:0000256" key="2">
    <source>
        <dbReference type="ARBA" id="ARBA00022723"/>
    </source>
</evidence>
<keyword evidence="2" id="KW-0479">Metal-binding</keyword>
<dbReference type="InterPro" id="IPR006385">
    <property type="entry name" value="HAD_hydro_SerB1"/>
</dbReference>
<comment type="caution">
    <text evidence="5">The sequence shown here is derived from an EMBL/GenBank/DDBJ whole genome shotgun (WGS) entry which is preliminary data.</text>
</comment>
<keyword evidence="3" id="KW-0378">Hydrolase</keyword>
<dbReference type="GO" id="GO:0046872">
    <property type="term" value="F:metal ion binding"/>
    <property type="evidence" value="ECO:0007669"/>
    <property type="project" value="UniProtKB-KW"/>
</dbReference>
<dbReference type="SUPFAM" id="SSF56784">
    <property type="entry name" value="HAD-like"/>
    <property type="match status" value="1"/>
</dbReference>
<evidence type="ECO:0000256" key="1">
    <source>
        <dbReference type="ARBA" id="ARBA00009184"/>
    </source>
</evidence>
<dbReference type="PANTHER" id="PTHR43344">
    <property type="entry name" value="PHOSPHOSERINE PHOSPHATASE"/>
    <property type="match status" value="1"/>
</dbReference>
<sequence>MREAPVTLPTHLVFSDVDETLIRCKSMFDFLDFHYGRTYGRHGTERAREVRETLTALSAGGTPREHANRVYYRAWSGESAHLVAASGAEWFKRRSAADSFYVPATRDALLRHRADGAAVVLVSGSFPAILDPIAADIGAAHLVCSLPEVRDGVLTGELVGEPVIGEEKRAAVRRLLSAHPHIDAADCHAYGDHVSDLPMLTEVGHPVVVGDRELAGRLPGGLFLTSDDGTLPAGA</sequence>
<dbReference type="Gene3D" id="1.20.1440.100">
    <property type="entry name" value="SG protein - dephosphorylation function"/>
    <property type="match status" value="1"/>
</dbReference>
<keyword evidence="6" id="KW-1185">Reference proteome</keyword>
<evidence type="ECO:0000313" key="5">
    <source>
        <dbReference type="EMBL" id="KUN95656.1"/>
    </source>
</evidence>
<organism evidence="5 6">
    <name type="scientific">Streptomyces caeruleatus</name>
    <dbReference type="NCBI Taxonomy" id="661399"/>
    <lineage>
        <taxon>Bacteria</taxon>
        <taxon>Bacillati</taxon>
        <taxon>Actinomycetota</taxon>
        <taxon>Actinomycetes</taxon>
        <taxon>Kitasatosporales</taxon>
        <taxon>Streptomycetaceae</taxon>
        <taxon>Streptomyces</taxon>
    </lineage>
</organism>
<dbReference type="NCBIfam" id="TIGR01490">
    <property type="entry name" value="HAD-SF-IB-hyp1"/>
    <property type="match status" value="1"/>
</dbReference>
<evidence type="ECO:0000256" key="4">
    <source>
        <dbReference type="ARBA" id="ARBA00022842"/>
    </source>
</evidence>
<dbReference type="STRING" id="661399.AQJ67_34385"/>
<evidence type="ECO:0000313" key="6">
    <source>
        <dbReference type="Proteomes" id="UP000053429"/>
    </source>
</evidence>
<comment type="similarity">
    <text evidence="1">Belongs to the HAD-like hydrolase superfamily. SerB family.</text>
</comment>
<dbReference type="InterPro" id="IPR023214">
    <property type="entry name" value="HAD_sf"/>
</dbReference>
<dbReference type="Gene3D" id="3.40.50.1000">
    <property type="entry name" value="HAD superfamily/HAD-like"/>
    <property type="match status" value="1"/>
</dbReference>
<dbReference type="GO" id="GO:0016787">
    <property type="term" value="F:hydrolase activity"/>
    <property type="evidence" value="ECO:0007669"/>
    <property type="project" value="UniProtKB-KW"/>
</dbReference>
<reference evidence="5 6" key="1">
    <citation type="submission" date="2015-10" db="EMBL/GenBank/DDBJ databases">
        <title>Draft genome sequence of Streptomyces caeruleatus NRRL B-24802, type strain for the species Streptomyces caeruleatus.</title>
        <authorList>
            <person name="Ruckert C."/>
            <person name="Winkler A."/>
            <person name="Kalinowski J."/>
            <person name="Kampfer P."/>
            <person name="Glaeser S."/>
        </authorList>
    </citation>
    <scope>NUCLEOTIDE SEQUENCE [LARGE SCALE GENOMIC DNA]</scope>
    <source>
        <strain evidence="5 6">NRRL B-24802</strain>
    </source>
</reference>